<dbReference type="AlphaFoldDB" id="Q70KD5"/>
<dbReference type="EMBL" id="KY971520">
    <property type="protein sequence ID" value="ARV75698.1"/>
    <property type="molecule type" value="Genomic_DNA"/>
</dbReference>
<reference evidence="5" key="1">
    <citation type="journal article" date="2004" name="FEMS Microbiol. Lett.">
        <title>Isolation and characterization of the tobramycin biosynthetic gene cluster from Streptomyces tenebrarius.</title>
        <authorList>
            <person name="Kharel M.K."/>
            <person name="Basnet D.B."/>
            <person name="Lee H.C."/>
            <person name="Liou K."/>
            <person name="Woo J.S."/>
            <person name="Kim B.-G."/>
            <person name="Sohng J.K."/>
        </authorList>
    </citation>
    <scope>NUCLEOTIDE SEQUENCE</scope>
    <source>
        <strain evidence="5">ATCC 15835</strain>
    </source>
</reference>
<reference evidence="4" key="4">
    <citation type="submission" date="2004-02" db="EMBL/GenBank/DDBJ databases">
        <title>Cloning and sequencing of the gentamicin biosynthetic gene cluster from Micromonospora echinospora DSM 43036.</title>
        <authorList>
            <person name="Aboshanab K.M.A."/>
            <person name="Schmidt-Beissner H."/>
            <person name="Wehmeier U.F."/>
            <person name="Welzel K."/>
            <person name="Vente A."/>
            <person name="Piepersberg W."/>
        </authorList>
    </citation>
    <scope>NUCLEOTIDE SEQUENCE</scope>
    <source>
        <strain evidence="4">DSM 43036</strain>
    </source>
</reference>
<protein>
    <submittedName>
        <fullName evidence="2">GntT</fullName>
    </submittedName>
</protein>
<dbReference type="EMBL" id="AJ628149">
    <property type="protein sequence ID" value="CAF31421.1"/>
    <property type="molecule type" value="Genomic_DNA"/>
</dbReference>
<feature type="region of interest" description="Disordered" evidence="1">
    <location>
        <begin position="75"/>
        <end position="95"/>
    </location>
</feature>
<feature type="compositionally biased region" description="Polar residues" evidence="1">
    <location>
        <begin position="75"/>
        <end position="90"/>
    </location>
</feature>
<feature type="region of interest" description="Disordered" evidence="1">
    <location>
        <begin position="130"/>
        <end position="155"/>
    </location>
</feature>
<proteinExistence type="predicted"/>
<accession>Q70KD5</accession>
<reference evidence="2" key="3">
    <citation type="submission" date="2004-01" db="EMBL/GenBank/DDBJ databases">
        <title>Gentamycin Antibiotics.</title>
        <authorList>
            <person name="Unwin J."/>
            <person name="Standage S."/>
            <person name="Wellington E."/>
        </authorList>
    </citation>
    <scope>NUCLEOTIDE SEQUENCE</scope>
    <source>
        <strain evidence="2">ATCC 15835</strain>
    </source>
</reference>
<evidence type="ECO:0000256" key="1">
    <source>
        <dbReference type="SAM" id="MobiDB-lite"/>
    </source>
</evidence>
<dbReference type="EMBL" id="AJ575934">
    <property type="protein sequence ID" value="CAF34047.1"/>
    <property type="molecule type" value="Genomic_DNA"/>
</dbReference>
<name>Q70KD5_MICEC</name>
<sequence>MAGYTAWSDRLRARRWASTPRTPSTPTAVPMVRDAAISSAWIQRKPVPPPSPTVPVDQDLGSFQIATANLGQIAQVQPPTPTRKSAQPRDSTMAAEYASAVDASTLFRASRLGRRGYRGPVVRTSNLPAAGVELSDDLPAGAAPYPASTRSGDGRDRLLDVLRARGLRFRDGARWQPAR</sequence>
<reference evidence="3" key="6">
    <citation type="submission" date="2017-04" db="EMBL/GenBank/DDBJ databases">
        <title>Gentamycin biosyntheti gene cluster in ATCC15835.</title>
        <authorList>
            <person name="Guo J."/>
            <person name="Huang C."/>
            <person name="Li S."/>
            <person name="Huang F."/>
            <person name="Moison E."/>
            <person name="Reva A."/>
            <person name="Xiong B."/>
            <person name="Duan X."/>
            <person name="Zhang Y."/>
            <person name="Jian X."/>
            <person name="Ma Y."/>
            <person name="Peng H."/>
            <person name="Zhou X."/>
            <person name="Shi Y."/>
            <person name="Dong Y."/>
            <person name="Deng Z."/>
            <person name="Leeper F."/>
            <person name="Leadlay P.F."/>
            <person name="Sun Y."/>
        </authorList>
    </citation>
    <scope>NUCLEOTIDE SEQUENCE</scope>
    <source>
        <strain evidence="3">ATCC 15835</strain>
    </source>
</reference>
<evidence type="ECO:0000313" key="3">
    <source>
        <dbReference type="EMBL" id="ARV75698.1"/>
    </source>
</evidence>
<organism evidence="5">
    <name type="scientific">Micromonospora echinospora</name>
    <name type="common">Micromonospora purpurea</name>
    <dbReference type="NCBI Taxonomy" id="1877"/>
    <lineage>
        <taxon>Bacteria</taxon>
        <taxon>Bacillati</taxon>
        <taxon>Actinomycetota</taxon>
        <taxon>Actinomycetes</taxon>
        <taxon>Micromonosporales</taxon>
        <taxon>Micromonosporaceae</taxon>
        <taxon>Micromonospora</taxon>
    </lineage>
</organism>
<gene>
    <name evidence="5" type="primary">gacN</name>
    <name evidence="2" type="synonym">gntT</name>
</gene>
<reference evidence="2" key="2">
    <citation type="submission" date="2004-01" db="EMBL/GenBank/DDBJ databases">
        <title>Gene cluster in Micromonospora echinospora ATCC 15835 for the biosynthesis of the gentamicin C complex.</title>
        <authorList>
            <person name="Unwin J."/>
            <person name="Standage S."/>
            <person name="Alexander D."/>
            <person name="Hosted T.Jr."/>
            <person name="Horan A.C."/>
            <person name="Wellington E.M.H."/>
        </authorList>
    </citation>
    <scope>NUCLEOTIDE SEQUENCE</scope>
    <source>
        <strain evidence="2">ATCC 15835</strain>
    </source>
</reference>
<evidence type="ECO:0000313" key="2">
    <source>
        <dbReference type="EMBL" id="AAR98538.1"/>
    </source>
</evidence>
<dbReference type="EMBL" id="AY524043">
    <property type="protein sequence ID" value="AAR98538.1"/>
    <property type="molecule type" value="Genomic_DNA"/>
</dbReference>
<evidence type="ECO:0000313" key="4">
    <source>
        <dbReference type="EMBL" id="CAF31421.1"/>
    </source>
</evidence>
<reference evidence="5" key="5">
    <citation type="submission" date="2008-05" db="EMBL/GenBank/DDBJ databases">
        <authorList>
            <person name="Sohng J.K."/>
        </authorList>
    </citation>
    <scope>NUCLEOTIDE SEQUENCE</scope>
    <source>
        <strain evidence="5">ATCC 15835</strain>
    </source>
</reference>
<evidence type="ECO:0000313" key="5">
    <source>
        <dbReference type="EMBL" id="CAF34047.1"/>
    </source>
</evidence>